<dbReference type="OrthoDB" id="2361512at2"/>
<evidence type="ECO:0000313" key="3">
    <source>
        <dbReference type="Proteomes" id="UP000051236"/>
    </source>
</evidence>
<dbReference type="EMBL" id="AZGA01000078">
    <property type="protein sequence ID" value="KRM31436.1"/>
    <property type="molecule type" value="Genomic_DNA"/>
</dbReference>
<evidence type="ECO:0000259" key="1">
    <source>
        <dbReference type="PROSITE" id="PS50031"/>
    </source>
</evidence>
<dbReference type="InterPro" id="IPR000261">
    <property type="entry name" value="EH_dom"/>
</dbReference>
<name>X0PSZ8_9LACO</name>
<dbReference type="STRING" id="1423734.FC83_GL000728"/>
<comment type="caution">
    <text evidence="2">The sequence shown here is derived from an EMBL/GenBank/DDBJ whole genome shotgun (WGS) entry which is preliminary data.</text>
</comment>
<dbReference type="Pfam" id="PF11687">
    <property type="entry name" value="DUF3284"/>
    <property type="match status" value="1"/>
</dbReference>
<dbReference type="eggNOG" id="ENOG50337UX">
    <property type="taxonomic scope" value="Bacteria"/>
</dbReference>
<dbReference type="PROSITE" id="PS50031">
    <property type="entry name" value="EH"/>
    <property type="match status" value="1"/>
</dbReference>
<keyword evidence="3" id="KW-1185">Reference proteome</keyword>
<accession>X0PSZ8</accession>
<dbReference type="InterPro" id="IPR021701">
    <property type="entry name" value="DUF3284"/>
</dbReference>
<gene>
    <name evidence="2" type="ORF">FC83_GL000728</name>
</gene>
<feature type="domain" description="EH" evidence="1">
    <location>
        <begin position="88"/>
        <end position="137"/>
    </location>
</feature>
<reference evidence="2 3" key="1">
    <citation type="journal article" date="2015" name="Genome Announc.">
        <title>Expanding the biotechnology potential of lactobacilli through comparative genomics of 213 strains and associated genera.</title>
        <authorList>
            <person name="Sun Z."/>
            <person name="Harris H.M."/>
            <person name="McCann A."/>
            <person name="Guo C."/>
            <person name="Argimon S."/>
            <person name="Zhang W."/>
            <person name="Yang X."/>
            <person name="Jeffery I.B."/>
            <person name="Cooney J.C."/>
            <person name="Kagawa T.F."/>
            <person name="Liu W."/>
            <person name="Song Y."/>
            <person name="Salvetti E."/>
            <person name="Wrobel A."/>
            <person name="Rasinkangas P."/>
            <person name="Parkhill J."/>
            <person name="Rea M.C."/>
            <person name="O'Sullivan O."/>
            <person name="Ritari J."/>
            <person name="Douillard F.P."/>
            <person name="Paul Ross R."/>
            <person name="Yang R."/>
            <person name="Briner A.E."/>
            <person name="Felis G.E."/>
            <person name="de Vos W.M."/>
            <person name="Barrangou R."/>
            <person name="Klaenhammer T.R."/>
            <person name="Caufield P.W."/>
            <person name="Cui Y."/>
            <person name="Zhang H."/>
            <person name="O'Toole P.W."/>
        </authorList>
    </citation>
    <scope>NUCLEOTIDE SEQUENCE [LARGE SCALE GENOMIC DNA]</scope>
    <source>
        <strain evidence="2 3">DSM 18527</strain>
    </source>
</reference>
<evidence type="ECO:0000313" key="2">
    <source>
        <dbReference type="EMBL" id="KRM31436.1"/>
    </source>
</evidence>
<dbReference type="Proteomes" id="UP000051236">
    <property type="component" value="Unassembled WGS sequence"/>
</dbReference>
<proteinExistence type="predicted"/>
<protein>
    <recommendedName>
        <fullName evidence="1">EH domain-containing protein</fullName>
    </recommendedName>
</protein>
<sequence>MELKQVLKIPATFFYSMIINPVLYDASRYTGHRVRVDQLQGMQYTRKTSENNDDKITITKVIPNRNYTYTSEIGSAKTAVSYVLKPIDAESFQLIYSEKTAATSLWDRSKEKVRQFMSDNLRKRNLRRIWNQIEESY</sequence>
<dbReference type="AlphaFoldDB" id="X0PSZ8"/>
<dbReference type="PATRIC" id="fig|1423734.3.peg.735"/>
<organism evidence="2 3">
    <name type="scientific">Agrilactobacillus composti DSM 18527 = JCM 14202</name>
    <dbReference type="NCBI Taxonomy" id="1423734"/>
    <lineage>
        <taxon>Bacteria</taxon>
        <taxon>Bacillati</taxon>
        <taxon>Bacillota</taxon>
        <taxon>Bacilli</taxon>
        <taxon>Lactobacillales</taxon>
        <taxon>Lactobacillaceae</taxon>
        <taxon>Agrilactobacillus</taxon>
    </lineage>
</organism>
<dbReference type="RefSeq" id="WP_035453480.1">
    <property type="nucleotide sequence ID" value="NZ_AZGA01000078.1"/>
</dbReference>